<dbReference type="SMART" id="SM00861">
    <property type="entry name" value="Transket_pyr"/>
    <property type="match status" value="1"/>
</dbReference>
<accession>A0A934K5A3</accession>
<evidence type="ECO:0000256" key="1">
    <source>
        <dbReference type="ARBA" id="ARBA00001964"/>
    </source>
</evidence>
<dbReference type="FunFam" id="3.40.50.970:FF:000001">
    <property type="entry name" value="Pyruvate dehydrogenase E1 beta subunit"/>
    <property type="match status" value="1"/>
</dbReference>
<dbReference type="PANTHER" id="PTHR43257:SF2">
    <property type="entry name" value="PYRUVATE DEHYDROGENASE E1 COMPONENT SUBUNIT BETA"/>
    <property type="match status" value="1"/>
</dbReference>
<name>A0A934K5A3_9BACT</name>
<dbReference type="FunFam" id="3.40.50.920:FF:000001">
    <property type="entry name" value="Pyruvate dehydrogenase E1 beta subunit"/>
    <property type="match status" value="1"/>
</dbReference>
<evidence type="ECO:0000256" key="2">
    <source>
        <dbReference type="ARBA" id="ARBA00023002"/>
    </source>
</evidence>
<evidence type="ECO:0000313" key="5">
    <source>
        <dbReference type="EMBL" id="MBJ7596641.1"/>
    </source>
</evidence>
<reference evidence="5" key="1">
    <citation type="submission" date="2020-10" db="EMBL/GenBank/DDBJ databases">
        <title>Ca. Dormibacterota MAGs.</title>
        <authorList>
            <person name="Montgomery K."/>
        </authorList>
    </citation>
    <scope>NUCLEOTIDE SEQUENCE [LARGE SCALE GENOMIC DNA]</scope>
    <source>
        <strain evidence="5">SC8812_S17_10</strain>
    </source>
</reference>
<dbReference type="Pfam" id="PF02779">
    <property type="entry name" value="Transket_pyr"/>
    <property type="match status" value="1"/>
</dbReference>
<dbReference type="CDD" id="cd07036">
    <property type="entry name" value="TPP_PYR_E1-PDHc-beta_like"/>
    <property type="match status" value="1"/>
</dbReference>
<feature type="domain" description="Transketolase-like pyrimidine-binding" evidence="4">
    <location>
        <begin position="7"/>
        <end position="180"/>
    </location>
</feature>
<dbReference type="AlphaFoldDB" id="A0A934K5A3"/>
<dbReference type="GO" id="GO:0016491">
    <property type="term" value="F:oxidoreductase activity"/>
    <property type="evidence" value="ECO:0007669"/>
    <property type="project" value="UniProtKB-KW"/>
</dbReference>
<proteinExistence type="predicted"/>
<dbReference type="PANTHER" id="PTHR43257">
    <property type="entry name" value="PYRUVATE DEHYDROGENASE E1 COMPONENT BETA SUBUNIT"/>
    <property type="match status" value="1"/>
</dbReference>
<dbReference type="SUPFAM" id="SSF52518">
    <property type="entry name" value="Thiamin diphosphate-binding fold (THDP-binding)"/>
    <property type="match status" value="1"/>
</dbReference>
<comment type="cofactor">
    <cofactor evidence="1">
        <name>thiamine diphosphate</name>
        <dbReference type="ChEBI" id="CHEBI:58937"/>
    </cofactor>
</comment>
<organism evidence="5 6">
    <name type="scientific">Candidatus Nephthysia bennettiae</name>
    <dbReference type="NCBI Taxonomy" id="3127016"/>
    <lineage>
        <taxon>Bacteria</taxon>
        <taxon>Bacillati</taxon>
        <taxon>Candidatus Dormiibacterota</taxon>
        <taxon>Candidatus Dormibacteria</taxon>
        <taxon>Candidatus Dormibacterales</taxon>
        <taxon>Candidatus Dormibacteraceae</taxon>
        <taxon>Candidatus Nephthysia</taxon>
    </lineage>
</organism>
<dbReference type="InterPro" id="IPR029061">
    <property type="entry name" value="THDP-binding"/>
</dbReference>
<dbReference type="Gene3D" id="3.40.50.920">
    <property type="match status" value="1"/>
</dbReference>
<dbReference type="Gene3D" id="3.40.50.970">
    <property type="match status" value="1"/>
</dbReference>
<evidence type="ECO:0000259" key="4">
    <source>
        <dbReference type="SMART" id="SM00861"/>
    </source>
</evidence>
<keyword evidence="6" id="KW-1185">Reference proteome</keyword>
<dbReference type="InterPro" id="IPR033248">
    <property type="entry name" value="Transketolase_C"/>
</dbReference>
<dbReference type="Proteomes" id="UP000612893">
    <property type="component" value="Unassembled WGS sequence"/>
</dbReference>
<keyword evidence="3" id="KW-0786">Thiamine pyrophosphate</keyword>
<protein>
    <submittedName>
        <fullName evidence="5">Alpha-ketoacid dehydrogenase subunit beta</fullName>
    </submittedName>
</protein>
<dbReference type="EMBL" id="JAEKNR010000014">
    <property type="protein sequence ID" value="MBJ7596641.1"/>
    <property type="molecule type" value="Genomic_DNA"/>
</dbReference>
<gene>
    <name evidence="5" type="ORF">JF922_00945</name>
</gene>
<evidence type="ECO:0000313" key="6">
    <source>
        <dbReference type="Proteomes" id="UP000612893"/>
    </source>
</evidence>
<dbReference type="SUPFAM" id="SSF52922">
    <property type="entry name" value="TK C-terminal domain-like"/>
    <property type="match status" value="1"/>
</dbReference>
<dbReference type="InterPro" id="IPR009014">
    <property type="entry name" value="Transketo_C/PFOR_II"/>
</dbReference>
<dbReference type="RefSeq" id="WP_338198472.1">
    <property type="nucleotide sequence ID" value="NZ_JAEKNR010000014.1"/>
</dbReference>
<sequence>MAVSVEATYLEAIAAALRDELEADPRVVLLGQDIGVLGGAFRVTAGLLERFGSERVIDTPIAEAATIGASIGMAVRGLRPVAELQFADFVSCAYDQLVTEAAKLYFRFGIPVPMVVRCPSGGGLGAGPFHSQNPEGVFAHIPGLKVVCPGTVQDAYDLLRASIADPNPVLFFEHKALYRSLRSPLDRSPAREPLGRAAVRRAGDSLTLVTYGGMLPRCLEVAESAAGSGRELEVVDLRTLAPVDMDTVKVSVGRTGRVVIVHEDTLTSGFGAEVAARLSEESFFDLDAPVLRVAAPDAPPPAAAQLEEAYIPSVERIEEAVWRTLRA</sequence>
<comment type="caution">
    <text evidence="5">The sequence shown here is derived from an EMBL/GenBank/DDBJ whole genome shotgun (WGS) entry which is preliminary data.</text>
</comment>
<dbReference type="InterPro" id="IPR005475">
    <property type="entry name" value="Transketolase-like_Pyr-bd"/>
</dbReference>
<evidence type="ECO:0000256" key="3">
    <source>
        <dbReference type="ARBA" id="ARBA00023052"/>
    </source>
</evidence>
<dbReference type="Pfam" id="PF02780">
    <property type="entry name" value="Transketolase_C"/>
    <property type="match status" value="1"/>
</dbReference>
<keyword evidence="2" id="KW-0560">Oxidoreductase</keyword>